<comment type="caution">
    <text evidence="2">The sequence shown here is derived from an EMBL/GenBank/DDBJ whole genome shotgun (WGS) entry which is preliminary data.</text>
</comment>
<organism evidence="2 3">
    <name type="scientific">Aspergillus keveii</name>
    <dbReference type="NCBI Taxonomy" id="714993"/>
    <lineage>
        <taxon>Eukaryota</taxon>
        <taxon>Fungi</taxon>
        <taxon>Dikarya</taxon>
        <taxon>Ascomycota</taxon>
        <taxon>Pezizomycotina</taxon>
        <taxon>Eurotiomycetes</taxon>
        <taxon>Eurotiomycetidae</taxon>
        <taxon>Eurotiales</taxon>
        <taxon>Aspergillaceae</taxon>
        <taxon>Aspergillus</taxon>
        <taxon>Aspergillus subgen. Nidulantes</taxon>
    </lineage>
</organism>
<proteinExistence type="predicted"/>
<evidence type="ECO:0000313" key="3">
    <source>
        <dbReference type="Proteomes" id="UP001610563"/>
    </source>
</evidence>
<gene>
    <name evidence="2" type="ORF">BJX66DRAFT_111137</name>
</gene>
<evidence type="ECO:0000256" key="1">
    <source>
        <dbReference type="SAM" id="MobiDB-lite"/>
    </source>
</evidence>
<feature type="compositionally biased region" description="Basic and acidic residues" evidence="1">
    <location>
        <begin position="43"/>
        <end position="64"/>
    </location>
</feature>
<dbReference type="EMBL" id="JBFTWV010000209">
    <property type="protein sequence ID" value="KAL2783824.1"/>
    <property type="molecule type" value="Genomic_DNA"/>
</dbReference>
<sequence>MSVVWPDTQHGNPVIPVPKYNKIIPHASQSRTDPEISPSRWLLQEDERRKRSEQGKKNGLELREQTGLGNPQPAVPPQSGCLATCVHPLRCGFLRSLRAPLTVDLDQGLIKYESERRVQEWYRAVSDVHWPTSVGDSSLSRRCGQPWFQLANPWSTAQLAKPG</sequence>
<keyword evidence="3" id="KW-1185">Reference proteome</keyword>
<reference evidence="2 3" key="1">
    <citation type="submission" date="2024-07" db="EMBL/GenBank/DDBJ databases">
        <title>Section-level genome sequencing and comparative genomics of Aspergillus sections Usti and Cavernicolus.</title>
        <authorList>
            <consortium name="Lawrence Berkeley National Laboratory"/>
            <person name="Nybo J.L."/>
            <person name="Vesth T.C."/>
            <person name="Theobald S."/>
            <person name="Frisvad J.C."/>
            <person name="Larsen T.O."/>
            <person name="Kjaerboelling I."/>
            <person name="Rothschild-Mancinelli K."/>
            <person name="Lyhne E.K."/>
            <person name="Kogle M.E."/>
            <person name="Barry K."/>
            <person name="Clum A."/>
            <person name="Na H."/>
            <person name="Ledsgaard L."/>
            <person name="Lin J."/>
            <person name="Lipzen A."/>
            <person name="Kuo A."/>
            <person name="Riley R."/>
            <person name="Mondo S."/>
            <person name="Labutti K."/>
            <person name="Haridas S."/>
            <person name="Pangalinan J."/>
            <person name="Salamov A.A."/>
            <person name="Simmons B.A."/>
            <person name="Magnuson J.K."/>
            <person name="Chen J."/>
            <person name="Drula E."/>
            <person name="Henrissat B."/>
            <person name="Wiebenga A."/>
            <person name="Lubbers R.J."/>
            <person name="Gomes A.C."/>
            <person name="Makela M.R."/>
            <person name="Stajich J."/>
            <person name="Grigoriev I.V."/>
            <person name="Mortensen U.H."/>
            <person name="De Vries R.P."/>
            <person name="Baker S.E."/>
            <person name="Andersen M.R."/>
        </authorList>
    </citation>
    <scope>NUCLEOTIDE SEQUENCE [LARGE SCALE GENOMIC DNA]</scope>
    <source>
        <strain evidence="2 3">CBS 209.92</strain>
    </source>
</reference>
<evidence type="ECO:0000313" key="2">
    <source>
        <dbReference type="EMBL" id="KAL2783824.1"/>
    </source>
</evidence>
<protein>
    <submittedName>
        <fullName evidence="2">Uncharacterized protein</fullName>
    </submittedName>
</protein>
<feature type="region of interest" description="Disordered" evidence="1">
    <location>
        <begin position="26"/>
        <end position="77"/>
    </location>
</feature>
<dbReference type="Proteomes" id="UP001610563">
    <property type="component" value="Unassembled WGS sequence"/>
</dbReference>
<accession>A0ABR4FKP6</accession>
<name>A0ABR4FKP6_9EURO</name>